<dbReference type="EMBL" id="AZGZ01000014">
    <property type="protein sequence ID" value="KZZ91230.1"/>
    <property type="molecule type" value="Genomic_DNA"/>
</dbReference>
<comment type="caution">
    <text evidence="1">The sequence shown here is derived from an EMBL/GenBank/DDBJ whole genome shotgun (WGS) entry which is preliminary data.</text>
</comment>
<sequence>MSSGRKFLPFIGPPQEYTYEAVPPINREEDTEDYEVGIELEDGTHYVLQRRLNPLTPSELRDQLSAERKAFPSEETFDRLLEMEILKPDPDAEEKEDLIEQTEY</sequence>
<reference evidence="1 2" key="1">
    <citation type="journal article" date="2016" name="Genome Biol. Evol.">
        <title>Divergent and convergent evolution of fungal pathogenicity.</title>
        <authorList>
            <person name="Shang Y."/>
            <person name="Xiao G."/>
            <person name="Zheng P."/>
            <person name="Cen K."/>
            <person name="Zhan S."/>
            <person name="Wang C."/>
        </authorList>
    </citation>
    <scope>NUCLEOTIDE SEQUENCE [LARGE SCALE GENOMIC DNA]</scope>
    <source>
        <strain evidence="1 2">ARSEF 7405</strain>
    </source>
</reference>
<name>A0A166NNC0_9EURO</name>
<organism evidence="1 2">
    <name type="scientific">Ascosphaera apis ARSEF 7405</name>
    <dbReference type="NCBI Taxonomy" id="392613"/>
    <lineage>
        <taxon>Eukaryota</taxon>
        <taxon>Fungi</taxon>
        <taxon>Dikarya</taxon>
        <taxon>Ascomycota</taxon>
        <taxon>Pezizomycotina</taxon>
        <taxon>Eurotiomycetes</taxon>
        <taxon>Eurotiomycetidae</taxon>
        <taxon>Onygenales</taxon>
        <taxon>Ascosphaeraceae</taxon>
        <taxon>Ascosphaera</taxon>
    </lineage>
</organism>
<evidence type="ECO:0000313" key="1">
    <source>
        <dbReference type="EMBL" id="KZZ91230.1"/>
    </source>
</evidence>
<proteinExistence type="predicted"/>
<accession>A0A166NNC0</accession>
<dbReference type="AlphaFoldDB" id="A0A166NNC0"/>
<keyword evidence="2" id="KW-1185">Reference proteome</keyword>
<dbReference type="Proteomes" id="UP000242877">
    <property type="component" value="Unassembled WGS sequence"/>
</dbReference>
<protein>
    <submittedName>
        <fullName evidence="1">Uncharacterized protein</fullName>
    </submittedName>
</protein>
<evidence type="ECO:0000313" key="2">
    <source>
        <dbReference type="Proteomes" id="UP000242877"/>
    </source>
</evidence>
<gene>
    <name evidence="1" type="ORF">AAP_03400</name>
</gene>
<dbReference type="VEuPathDB" id="FungiDB:AAP_03400"/>